<dbReference type="Proteomes" id="UP000023152">
    <property type="component" value="Unassembled WGS sequence"/>
</dbReference>
<protein>
    <submittedName>
        <fullName evidence="1">Uncharacterized protein</fullName>
    </submittedName>
</protein>
<name>X6MCE6_RETFI</name>
<sequence>MDKHCFKPKWEGTIVNVPKCLSSKSDAESLFKEEKEKEKEDHILSHSSEEGGVYHIGRRKVKLGQISDTIATRIAETSALVDARTDWQGKVFLLDHILQITPKSLIISYCSLLGAITNPTAATEANPQYVKNIFQKKLHSNIKLGQLQNLTEAFEFNYPHRRKSNIDDV</sequence>
<gene>
    <name evidence="1" type="ORF">RFI_26259</name>
</gene>
<reference evidence="1 2" key="1">
    <citation type="journal article" date="2013" name="Curr. Biol.">
        <title>The Genome of the Foraminiferan Reticulomyxa filosa.</title>
        <authorList>
            <person name="Glockner G."/>
            <person name="Hulsmann N."/>
            <person name="Schleicher M."/>
            <person name="Noegel A.A."/>
            <person name="Eichinger L."/>
            <person name="Gallinger C."/>
            <person name="Pawlowski J."/>
            <person name="Sierra R."/>
            <person name="Euteneuer U."/>
            <person name="Pillet L."/>
            <person name="Moustafa A."/>
            <person name="Platzer M."/>
            <person name="Groth M."/>
            <person name="Szafranski K."/>
            <person name="Schliwa M."/>
        </authorList>
    </citation>
    <scope>NUCLEOTIDE SEQUENCE [LARGE SCALE GENOMIC DNA]</scope>
</reference>
<accession>X6MCE6</accession>
<feature type="non-terminal residue" evidence="1">
    <location>
        <position position="169"/>
    </location>
</feature>
<proteinExistence type="predicted"/>
<comment type="caution">
    <text evidence="1">The sequence shown here is derived from an EMBL/GenBank/DDBJ whole genome shotgun (WGS) entry which is preliminary data.</text>
</comment>
<evidence type="ECO:0000313" key="2">
    <source>
        <dbReference type="Proteomes" id="UP000023152"/>
    </source>
</evidence>
<organism evidence="1 2">
    <name type="scientific">Reticulomyxa filosa</name>
    <dbReference type="NCBI Taxonomy" id="46433"/>
    <lineage>
        <taxon>Eukaryota</taxon>
        <taxon>Sar</taxon>
        <taxon>Rhizaria</taxon>
        <taxon>Retaria</taxon>
        <taxon>Foraminifera</taxon>
        <taxon>Monothalamids</taxon>
        <taxon>Reticulomyxidae</taxon>
        <taxon>Reticulomyxa</taxon>
    </lineage>
</organism>
<evidence type="ECO:0000313" key="1">
    <source>
        <dbReference type="EMBL" id="ETO11117.1"/>
    </source>
</evidence>
<dbReference type="EMBL" id="ASPP01022752">
    <property type="protein sequence ID" value="ETO11117.1"/>
    <property type="molecule type" value="Genomic_DNA"/>
</dbReference>
<dbReference type="AlphaFoldDB" id="X6MCE6"/>
<keyword evidence="2" id="KW-1185">Reference proteome</keyword>